<proteinExistence type="predicted"/>
<dbReference type="Gene3D" id="2.60.40.1120">
    <property type="entry name" value="Carboxypeptidase-like, regulatory domain"/>
    <property type="match status" value="1"/>
</dbReference>
<evidence type="ECO:0000256" key="2">
    <source>
        <dbReference type="ARBA" id="ARBA00023136"/>
    </source>
</evidence>
<dbReference type="PROSITE" id="PS51123">
    <property type="entry name" value="OMPA_2"/>
    <property type="match status" value="1"/>
</dbReference>
<gene>
    <name evidence="6" type="ORF">K8352_05585</name>
</gene>
<dbReference type="Pfam" id="PF00691">
    <property type="entry name" value="OmpA"/>
    <property type="match status" value="1"/>
</dbReference>
<dbReference type="InterPro" id="IPR050330">
    <property type="entry name" value="Bact_OuterMem_StrucFunc"/>
</dbReference>
<dbReference type="EMBL" id="JAIRBC010000006">
    <property type="protein sequence ID" value="MCG2460211.1"/>
    <property type="molecule type" value="Genomic_DNA"/>
</dbReference>
<dbReference type="InterPro" id="IPR011042">
    <property type="entry name" value="6-blade_b-propeller_TolB-like"/>
</dbReference>
<dbReference type="AlphaFoldDB" id="A0AAE3EUY9"/>
<dbReference type="Gene3D" id="2.120.10.30">
    <property type="entry name" value="TolB, C-terminal domain"/>
    <property type="match status" value="1"/>
</dbReference>
<protein>
    <submittedName>
        <fullName evidence="6">OmpA family protein</fullName>
    </submittedName>
</protein>
<keyword evidence="2 4" id="KW-0472">Membrane</keyword>
<dbReference type="Gene3D" id="3.30.1330.60">
    <property type="entry name" value="OmpA-like domain"/>
    <property type="match status" value="1"/>
</dbReference>
<comment type="subcellular location">
    <subcellularLocation>
        <location evidence="1">Cell outer membrane</location>
    </subcellularLocation>
</comment>
<organism evidence="6 7">
    <name type="scientific">Cerina litoralis</name>
    <dbReference type="NCBI Taxonomy" id="2874477"/>
    <lineage>
        <taxon>Bacteria</taxon>
        <taxon>Pseudomonadati</taxon>
        <taxon>Bacteroidota</taxon>
        <taxon>Flavobacteriia</taxon>
        <taxon>Flavobacteriales</taxon>
        <taxon>Flavobacteriaceae</taxon>
        <taxon>Cerina</taxon>
    </lineage>
</organism>
<dbReference type="PRINTS" id="PR01021">
    <property type="entry name" value="OMPADOMAIN"/>
</dbReference>
<keyword evidence="3" id="KW-0998">Cell outer membrane</keyword>
<dbReference type="PANTHER" id="PTHR30329:SF21">
    <property type="entry name" value="LIPOPROTEIN YIAD-RELATED"/>
    <property type="match status" value="1"/>
</dbReference>
<dbReference type="Pfam" id="PF07676">
    <property type="entry name" value="PD40"/>
    <property type="match status" value="2"/>
</dbReference>
<dbReference type="CDD" id="cd07185">
    <property type="entry name" value="OmpA_C-like"/>
    <property type="match status" value="1"/>
</dbReference>
<evidence type="ECO:0000313" key="7">
    <source>
        <dbReference type="Proteomes" id="UP001200642"/>
    </source>
</evidence>
<evidence type="ECO:0000256" key="3">
    <source>
        <dbReference type="ARBA" id="ARBA00023237"/>
    </source>
</evidence>
<dbReference type="PANTHER" id="PTHR30329">
    <property type="entry name" value="STATOR ELEMENT OF FLAGELLAR MOTOR COMPLEX"/>
    <property type="match status" value="1"/>
</dbReference>
<dbReference type="InterPro" id="IPR011659">
    <property type="entry name" value="WD40"/>
</dbReference>
<dbReference type="Proteomes" id="UP001200642">
    <property type="component" value="Unassembled WGS sequence"/>
</dbReference>
<dbReference type="SUPFAM" id="SSF103088">
    <property type="entry name" value="OmpA-like"/>
    <property type="match status" value="1"/>
</dbReference>
<reference evidence="6" key="1">
    <citation type="submission" date="2023-02" db="EMBL/GenBank/DDBJ databases">
        <title>Genome of Flavobacteriaceae gen. nov. sp. strain F89.</title>
        <authorList>
            <person name="Wang Y."/>
        </authorList>
    </citation>
    <scope>NUCLEOTIDE SEQUENCE</scope>
    <source>
        <strain evidence="6">F89</strain>
    </source>
</reference>
<comment type="caution">
    <text evidence="6">The sequence shown here is derived from an EMBL/GenBank/DDBJ whole genome shotgun (WGS) entry which is preliminary data.</text>
</comment>
<dbReference type="InterPro" id="IPR006665">
    <property type="entry name" value="OmpA-like"/>
</dbReference>
<dbReference type="InterPro" id="IPR036737">
    <property type="entry name" value="OmpA-like_sf"/>
</dbReference>
<dbReference type="SUPFAM" id="SSF82171">
    <property type="entry name" value="DPP6 N-terminal domain-like"/>
    <property type="match status" value="1"/>
</dbReference>
<dbReference type="InterPro" id="IPR006664">
    <property type="entry name" value="OMP_bac"/>
</dbReference>
<evidence type="ECO:0000313" key="6">
    <source>
        <dbReference type="EMBL" id="MCG2460211.1"/>
    </source>
</evidence>
<sequence length="659" mass="76350">MKPQFYILFLLIFVQISFGQRKKADRFFDSGDYIRASEIYEGELKKNNSKEILEKLSDCYFNIYKYEDGLRVLAPLVTGNFKEVDKYYDNRYNFMYSQFLFATGDYEKAINYLVLFKNNRGIKPPNKEEAREEVETFRLKKSDFKIMKMAFNSEASDYGAVKLNDTVYFSSDRGDAGGNKYGWTHRAFLDIYKFPIGDKLEPLREPVPLTKTINSPYHEGSFCFSKDGNTLYLSRSNMENGKAIFDKEKNNKVQLYISHKVNDKWKVPVKLPFNQDEYNYEHPVLSPDGKRLYFASDELGSVGGFDIYYVSVNDDGSYGTLRNLSSVINTENREQFPYIDEDGNLFFSSNGHLGLGMLDVFVSRWVNGKFTKPINLGSPINSRYDDFSLRYYDDKNGFFTSNRDRDNDDIYSFEQIGEIFEREYINQFEVRDRDSMEYVPNASVKVILGKETVYQNTLDSIAQFNINLVAGTYKVIADAPGFDELQEEVVVTEETNQKHTVYLIKNNEVTDAISNQSEASRAVIKELLKDTIAPSIFADGSKLYFDMPPIYFDFDQWEIREDSKKILNELAGKLAKYPSLHIRINSHTDTRGTDMYNQVLSEKRAQSTRDFIAKAGHIDLDRLSFKGYGESRPITNCGDFCTEAQHQQNRRSEFEIIEY</sequence>
<evidence type="ECO:0000256" key="4">
    <source>
        <dbReference type="PROSITE-ProRule" id="PRU00473"/>
    </source>
</evidence>
<evidence type="ECO:0000256" key="1">
    <source>
        <dbReference type="ARBA" id="ARBA00004442"/>
    </source>
</evidence>
<dbReference type="InterPro" id="IPR011990">
    <property type="entry name" value="TPR-like_helical_dom_sf"/>
</dbReference>
<dbReference type="SUPFAM" id="SSF48452">
    <property type="entry name" value="TPR-like"/>
    <property type="match status" value="1"/>
</dbReference>
<name>A0AAE3EUY9_9FLAO</name>
<accession>A0AAE3EUY9</accession>
<evidence type="ECO:0000259" key="5">
    <source>
        <dbReference type="PROSITE" id="PS51123"/>
    </source>
</evidence>
<dbReference type="Gene3D" id="1.25.40.10">
    <property type="entry name" value="Tetratricopeptide repeat domain"/>
    <property type="match status" value="1"/>
</dbReference>
<dbReference type="GO" id="GO:0009279">
    <property type="term" value="C:cell outer membrane"/>
    <property type="evidence" value="ECO:0007669"/>
    <property type="project" value="UniProtKB-SubCell"/>
</dbReference>
<dbReference type="RefSeq" id="WP_317901353.1">
    <property type="nucleotide sequence ID" value="NZ_JAIRBC010000006.1"/>
</dbReference>
<feature type="domain" description="OmpA-like" evidence="5">
    <location>
        <begin position="539"/>
        <end position="659"/>
    </location>
</feature>
<keyword evidence="7" id="KW-1185">Reference proteome</keyword>